<dbReference type="EMBL" id="WVTA01000006">
    <property type="protein sequence ID" value="KAK3209140.1"/>
    <property type="molecule type" value="Genomic_DNA"/>
</dbReference>
<evidence type="ECO:0000313" key="2">
    <source>
        <dbReference type="Proteomes" id="UP001280581"/>
    </source>
</evidence>
<dbReference type="AlphaFoldDB" id="A0AAN6LZN7"/>
<gene>
    <name evidence="1" type="ORF">GRF29_69g907847</name>
</gene>
<comment type="caution">
    <text evidence="1">The sequence shown here is derived from an EMBL/GenBank/DDBJ whole genome shotgun (WGS) entry which is preliminary data.</text>
</comment>
<dbReference type="Proteomes" id="UP001280581">
    <property type="component" value="Unassembled WGS sequence"/>
</dbReference>
<proteinExistence type="predicted"/>
<sequence length="276" mass="32060">MASSSAPILSDKERLQAKLTLLANVAVGFVEGLQELSGKTIARIEKRAKADIEIHDWYDDIENVNYYAISSKDNESTDGNVWGSEVEEHLKLPALFSQQCSKIVYCLLPLISDILGDDEEFDKVTWSREYIKMRLVLFHIDENNRQDHDPLPFFAHDFIRLATKSGTKYVLDFTGEQYGIEEWFQTRRTYYEKYVWAEKIPNISSKKDRIAKVEEEGAKMPELKAMISQSFKEAQSDPTWKLNWKIFNNLSESEKEEQRKGLTTLIRKRTVEVFLT</sequence>
<name>A0AAN6LZN7_9PLEO</name>
<evidence type="ECO:0000313" key="1">
    <source>
        <dbReference type="EMBL" id="KAK3209140.1"/>
    </source>
</evidence>
<protein>
    <submittedName>
        <fullName evidence="1">Uncharacterized protein</fullName>
    </submittedName>
</protein>
<organism evidence="1 2">
    <name type="scientific">Pseudopithomyces chartarum</name>
    <dbReference type="NCBI Taxonomy" id="1892770"/>
    <lineage>
        <taxon>Eukaryota</taxon>
        <taxon>Fungi</taxon>
        <taxon>Dikarya</taxon>
        <taxon>Ascomycota</taxon>
        <taxon>Pezizomycotina</taxon>
        <taxon>Dothideomycetes</taxon>
        <taxon>Pleosporomycetidae</taxon>
        <taxon>Pleosporales</taxon>
        <taxon>Massarineae</taxon>
        <taxon>Didymosphaeriaceae</taxon>
        <taxon>Pseudopithomyces</taxon>
    </lineage>
</organism>
<keyword evidence="2" id="KW-1185">Reference proteome</keyword>
<accession>A0AAN6LZN7</accession>
<reference evidence="1 2" key="1">
    <citation type="submission" date="2021-02" db="EMBL/GenBank/DDBJ databases">
        <title>Genome assembly of Pseudopithomyces chartarum.</title>
        <authorList>
            <person name="Jauregui R."/>
            <person name="Singh J."/>
            <person name="Voisey C."/>
        </authorList>
    </citation>
    <scope>NUCLEOTIDE SEQUENCE [LARGE SCALE GENOMIC DNA]</scope>
    <source>
        <strain evidence="1 2">AGR01</strain>
    </source>
</reference>